<keyword evidence="7 9" id="KW-0812">Transmembrane</keyword>
<dbReference type="InterPro" id="IPR045050">
    <property type="entry name" value="Synaptotagmin_plant"/>
</dbReference>
<protein>
    <submittedName>
        <fullName evidence="9">Transmembrane protein, putative</fullName>
    </submittedName>
</protein>
<evidence type="ECO:0000313" key="10">
    <source>
        <dbReference type="Proteomes" id="UP000051952"/>
    </source>
</evidence>
<evidence type="ECO:0000256" key="4">
    <source>
        <dbReference type="ARBA" id="ARBA00023121"/>
    </source>
</evidence>
<evidence type="ECO:0000313" key="9">
    <source>
        <dbReference type="EMBL" id="CUG88485.1"/>
    </source>
</evidence>
<keyword evidence="5 7" id="KW-0472">Membrane</keyword>
<evidence type="ECO:0000256" key="6">
    <source>
        <dbReference type="SAM" id="MobiDB-lite"/>
    </source>
</evidence>
<dbReference type="EMBL" id="CYKH01001646">
    <property type="protein sequence ID" value="CUG88485.1"/>
    <property type="molecule type" value="Genomic_DNA"/>
</dbReference>
<organism evidence="9 10">
    <name type="scientific">Bodo saltans</name>
    <name type="common">Flagellated protozoan</name>
    <dbReference type="NCBI Taxonomy" id="75058"/>
    <lineage>
        <taxon>Eukaryota</taxon>
        <taxon>Discoba</taxon>
        <taxon>Euglenozoa</taxon>
        <taxon>Kinetoplastea</taxon>
        <taxon>Metakinetoplastina</taxon>
        <taxon>Eubodonida</taxon>
        <taxon>Bodonidae</taxon>
        <taxon>Bodo</taxon>
    </lineage>
</organism>
<dbReference type="GO" id="GO:0005783">
    <property type="term" value="C:endoplasmic reticulum"/>
    <property type="evidence" value="ECO:0007669"/>
    <property type="project" value="TreeGrafter"/>
</dbReference>
<dbReference type="GO" id="GO:0008289">
    <property type="term" value="F:lipid binding"/>
    <property type="evidence" value="ECO:0007669"/>
    <property type="project" value="UniProtKB-KW"/>
</dbReference>
<evidence type="ECO:0000256" key="5">
    <source>
        <dbReference type="ARBA" id="ARBA00023136"/>
    </source>
</evidence>
<dbReference type="InterPro" id="IPR031468">
    <property type="entry name" value="SMP_LBD"/>
</dbReference>
<dbReference type="AlphaFoldDB" id="A0A0S4JJ79"/>
<reference evidence="10" key="1">
    <citation type="submission" date="2015-09" db="EMBL/GenBank/DDBJ databases">
        <authorList>
            <consortium name="Pathogen Informatics"/>
        </authorList>
    </citation>
    <scope>NUCLEOTIDE SEQUENCE [LARGE SCALE GENOMIC DNA]</scope>
    <source>
        <strain evidence="10">Lake Konstanz</strain>
    </source>
</reference>
<keyword evidence="10" id="KW-1185">Reference proteome</keyword>
<sequence length="289" mass="31672">MMTAEPLESGSAAASDAVRDQPIASQSPDSLRTIAGLGAFNTMSSAKNAVLSMWTLVSSSLTRAPRSVNNVVEGKSFWQRIPSLCIPSARSVGWGLLFGILVFGPFAHHRYYHHPRVVSIRHKLKKMAKRSPLQLPLAGALVWVGLRVIHSLGFTLVVEVGALAAVVNYLVRQEQKRTSALQLELQHKLQSPDACFSVLGDKVPRWISFPNVQRAAWVNSIVAGLWPYVCEATQNVVKEKLAVALAQNKPVFLTSLELVNFTLGSAPINLEGVQHHTMENKDTVLDMHL</sequence>
<dbReference type="GO" id="GO:0006869">
    <property type="term" value="P:lipid transport"/>
    <property type="evidence" value="ECO:0007669"/>
    <property type="project" value="UniProtKB-KW"/>
</dbReference>
<keyword evidence="2" id="KW-0813">Transport</keyword>
<evidence type="ECO:0000256" key="1">
    <source>
        <dbReference type="ARBA" id="ARBA00004370"/>
    </source>
</evidence>
<evidence type="ECO:0000256" key="7">
    <source>
        <dbReference type="SAM" id="Phobius"/>
    </source>
</evidence>
<feature type="domain" description="SMP-LTD" evidence="8">
    <location>
        <begin position="211"/>
        <end position="289"/>
    </location>
</feature>
<dbReference type="PANTHER" id="PTHR10774">
    <property type="entry name" value="EXTENDED SYNAPTOTAGMIN-RELATED"/>
    <property type="match status" value="1"/>
</dbReference>
<evidence type="ECO:0000256" key="2">
    <source>
        <dbReference type="ARBA" id="ARBA00022448"/>
    </source>
</evidence>
<evidence type="ECO:0000256" key="3">
    <source>
        <dbReference type="ARBA" id="ARBA00023055"/>
    </source>
</evidence>
<gene>
    <name evidence="9" type="ORF">BSAL_15645</name>
</gene>
<dbReference type="PANTHER" id="PTHR10774:SF190">
    <property type="entry name" value="C2 CALCIUM_LIPID-BINDING ENDONUCLEASE_EXONUCLEASE_PHOSPHATASE-RELATED"/>
    <property type="match status" value="1"/>
</dbReference>
<keyword evidence="4" id="KW-0446">Lipid-binding</keyword>
<comment type="subcellular location">
    <subcellularLocation>
        <location evidence="1">Membrane</location>
    </subcellularLocation>
</comment>
<dbReference type="VEuPathDB" id="TriTrypDB:BSAL_15645"/>
<proteinExistence type="predicted"/>
<dbReference type="PROSITE" id="PS51847">
    <property type="entry name" value="SMP"/>
    <property type="match status" value="1"/>
</dbReference>
<feature type="region of interest" description="Disordered" evidence="6">
    <location>
        <begin position="1"/>
        <end position="25"/>
    </location>
</feature>
<keyword evidence="3" id="KW-0445">Lipid transport</keyword>
<dbReference type="OrthoDB" id="276336at2759"/>
<evidence type="ECO:0000259" key="8">
    <source>
        <dbReference type="PROSITE" id="PS51847"/>
    </source>
</evidence>
<keyword evidence="7" id="KW-1133">Transmembrane helix</keyword>
<feature type="transmembrane region" description="Helical" evidence="7">
    <location>
        <begin position="155"/>
        <end position="171"/>
    </location>
</feature>
<dbReference type="Proteomes" id="UP000051952">
    <property type="component" value="Unassembled WGS sequence"/>
</dbReference>
<dbReference type="GO" id="GO:0016020">
    <property type="term" value="C:membrane"/>
    <property type="evidence" value="ECO:0007669"/>
    <property type="project" value="UniProtKB-SubCell"/>
</dbReference>
<name>A0A0S4JJ79_BODSA</name>
<feature type="non-terminal residue" evidence="9">
    <location>
        <position position="289"/>
    </location>
</feature>
<accession>A0A0S4JJ79</accession>